<evidence type="ECO:0000313" key="3">
    <source>
        <dbReference type="EMBL" id="MFD1696857.1"/>
    </source>
</evidence>
<feature type="compositionally biased region" description="Low complexity" evidence="1">
    <location>
        <begin position="273"/>
        <end position="283"/>
    </location>
</feature>
<protein>
    <submittedName>
        <fullName evidence="3">Serine protease</fullName>
    </submittedName>
</protein>
<proteinExistence type="predicted"/>
<feature type="signal peptide" evidence="2">
    <location>
        <begin position="1"/>
        <end position="22"/>
    </location>
</feature>
<evidence type="ECO:0000256" key="2">
    <source>
        <dbReference type="SAM" id="SignalP"/>
    </source>
</evidence>
<evidence type="ECO:0000313" key="4">
    <source>
        <dbReference type="Proteomes" id="UP001597327"/>
    </source>
</evidence>
<feature type="region of interest" description="Disordered" evidence="1">
    <location>
        <begin position="253"/>
        <end position="294"/>
    </location>
</feature>
<dbReference type="RefSeq" id="WP_149892309.1">
    <property type="nucleotide sequence ID" value="NZ_JBHUFA010000012.1"/>
</dbReference>
<sequence length="490" mass="52736">MFRVFATILLLVTLTISSPARSSDILFEEFDARRLTETEKRFLQVGLALAGHYDAMIDGAWGAGSQEAFERYAADFIPEEKVPFWAAAALAIDTFVRFEKEGWTLWYMEPLDLSILIPGEKIVSGKDDQDYFNLEDSSSSLRYSFTLDDDQDLVRTHAYVSRQAANPATTYSLRKSRRWVTSARKSNGVTIYARSEKQGYLWRTVILSASTQDKGRMAAVAGSIRPGRPADLDPPENGLIALIVGELAKMLKEDEKGPKRKGRAAREDGKQQAAAPGSGAPGSDDADTPASSGTAFLVTSEGDLLTNHHVVDGCASLTINGEPVSVVNEDEDYDLALLSAPWMKGLTPLPFSPRPAALNADVTVAGFPLAGLLSGLNITRGTVTSMKGLRGNSNHVQISAPVQPGNSGGPAVDMRGEAIGVVVAKLDAQIVANVTGDIPQNINFAVRGTIARLFLQLNGVEPVIGDGEIALPPEEIAERLSRTTFQVNCN</sequence>
<accession>A0ABW4JYF0</accession>
<dbReference type="Pfam" id="PF13365">
    <property type="entry name" value="Trypsin_2"/>
    <property type="match status" value="1"/>
</dbReference>
<dbReference type="PRINTS" id="PR00834">
    <property type="entry name" value="PROTEASES2C"/>
</dbReference>
<feature type="chain" id="PRO_5045419020" evidence="2">
    <location>
        <begin position="23"/>
        <end position="490"/>
    </location>
</feature>
<name>A0ABW4JYF0_9HYPH</name>
<keyword evidence="3" id="KW-0378">Hydrolase</keyword>
<dbReference type="PANTHER" id="PTHR43019">
    <property type="entry name" value="SERINE ENDOPROTEASE DEGS"/>
    <property type="match status" value="1"/>
</dbReference>
<organism evidence="3 4">
    <name type="scientific">Roseibium aestuarii</name>
    <dbReference type="NCBI Taxonomy" id="2600299"/>
    <lineage>
        <taxon>Bacteria</taxon>
        <taxon>Pseudomonadati</taxon>
        <taxon>Pseudomonadota</taxon>
        <taxon>Alphaproteobacteria</taxon>
        <taxon>Hyphomicrobiales</taxon>
        <taxon>Stappiaceae</taxon>
        <taxon>Roseibium</taxon>
    </lineage>
</organism>
<dbReference type="Gene3D" id="2.40.10.10">
    <property type="entry name" value="Trypsin-like serine proteases"/>
    <property type="match status" value="2"/>
</dbReference>
<keyword evidence="2" id="KW-0732">Signal</keyword>
<dbReference type="Proteomes" id="UP001597327">
    <property type="component" value="Unassembled WGS sequence"/>
</dbReference>
<dbReference type="EMBL" id="JBHUFA010000012">
    <property type="protein sequence ID" value="MFD1696857.1"/>
    <property type="molecule type" value="Genomic_DNA"/>
</dbReference>
<dbReference type="InterPro" id="IPR009003">
    <property type="entry name" value="Peptidase_S1_PA"/>
</dbReference>
<reference evidence="4" key="1">
    <citation type="journal article" date="2019" name="Int. J. Syst. Evol. Microbiol.">
        <title>The Global Catalogue of Microorganisms (GCM) 10K type strain sequencing project: providing services to taxonomists for standard genome sequencing and annotation.</title>
        <authorList>
            <consortium name="The Broad Institute Genomics Platform"/>
            <consortium name="The Broad Institute Genome Sequencing Center for Infectious Disease"/>
            <person name="Wu L."/>
            <person name="Ma J."/>
        </authorList>
    </citation>
    <scope>NUCLEOTIDE SEQUENCE [LARGE SCALE GENOMIC DNA]</scope>
    <source>
        <strain evidence="4">JCM 3369</strain>
    </source>
</reference>
<dbReference type="InterPro" id="IPR001940">
    <property type="entry name" value="Peptidase_S1C"/>
</dbReference>
<dbReference type="PANTHER" id="PTHR43019:SF23">
    <property type="entry name" value="PROTEASE DO-LIKE 5, CHLOROPLASTIC"/>
    <property type="match status" value="1"/>
</dbReference>
<dbReference type="GO" id="GO:0006508">
    <property type="term" value="P:proteolysis"/>
    <property type="evidence" value="ECO:0007669"/>
    <property type="project" value="UniProtKB-KW"/>
</dbReference>
<dbReference type="GO" id="GO:0008233">
    <property type="term" value="F:peptidase activity"/>
    <property type="evidence" value="ECO:0007669"/>
    <property type="project" value="UniProtKB-KW"/>
</dbReference>
<gene>
    <name evidence="3" type="ORF">ACFSC7_15165</name>
</gene>
<keyword evidence="3" id="KW-0645">Protease</keyword>
<keyword evidence="4" id="KW-1185">Reference proteome</keyword>
<dbReference type="SUPFAM" id="SSF50494">
    <property type="entry name" value="Trypsin-like serine proteases"/>
    <property type="match status" value="1"/>
</dbReference>
<comment type="caution">
    <text evidence="3">The sequence shown here is derived from an EMBL/GenBank/DDBJ whole genome shotgun (WGS) entry which is preliminary data.</text>
</comment>
<dbReference type="InterPro" id="IPR043504">
    <property type="entry name" value="Peptidase_S1_PA_chymotrypsin"/>
</dbReference>
<evidence type="ECO:0000256" key="1">
    <source>
        <dbReference type="SAM" id="MobiDB-lite"/>
    </source>
</evidence>